<protein>
    <submittedName>
        <fullName evidence="5">Transketolase subunit A</fullName>
        <ecNumber evidence="5">2.2.1.1</ecNumber>
    </submittedName>
</protein>
<organism evidence="5">
    <name type="scientific">Candidatus Kentrum sp. LFY</name>
    <dbReference type="NCBI Taxonomy" id="2126342"/>
    <lineage>
        <taxon>Bacteria</taxon>
        <taxon>Pseudomonadati</taxon>
        <taxon>Pseudomonadota</taxon>
        <taxon>Gammaproteobacteria</taxon>
        <taxon>Candidatus Kentrum</taxon>
    </lineage>
</organism>
<feature type="domain" description="Transketolase N-terminal" evidence="4">
    <location>
        <begin position="33"/>
        <end position="281"/>
    </location>
</feature>
<reference evidence="5" key="1">
    <citation type="submission" date="2019-02" db="EMBL/GenBank/DDBJ databases">
        <authorList>
            <person name="Gruber-Vodicka R. H."/>
            <person name="Seah K. B. B."/>
        </authorList>
    </citation>
    <scope>NUCLEOTIDE SEQUENCE</scope>
    <source>
        <strain evidence="6">BECK_BY7</strain>
        <strain evidence="5">BECK_M7</strain>
    </source>
</reference>
<comment type="similarity">
    <text evidence="2">Belongs to the transketolase family.</text>
</comment>
<dbReference type="InterPro" id="IPR029061">
    <property type="entry name" value="THDP-binding"/>
</dbReference>
<gene>
    <name evidence="5" type="ORF">BECKLFY1418B_GA0070995_100177</name>
    <name evidence="6" type="ORF">BECKLFY1418C_GA0070996_101512</name>
</gene>
<accession>A0A450U4Y4</accession>
<evidence type="ECO:0000313" key="5">
    <source>
        <dbReference type="EMBL" id="VFJ86047.1"/>
    </source>
</evidence>
<dbReference type="PANTHER" id="PTHR47514:SF1">
    <property type="entry name" value="TRANSKETOLASE N-TERMINAL SECTION-RELATED"/>
    <property type="match status" value="1"/>
</dbReference>
<dbReference type="EMBL" id="CAADFN010000015">
    <property type="protein sequence ID" value="VFK15399.1"/>
    <property type="molecule type" value="Genomic_DNA"/>
</dbReference>
<keyword evidence="3" id="KW-0786">Thiamine pyrophosphate</keyword>
<evidence type="ECO:0000256" key="2">
    <source>
        <dbReference type="ARBA" id="ARBA00007131"/>
    </source>
</evidence>
<evidence type="ECO:0000256" key="3">
    <source>
        <dbReference type="ARBA" id="ARBA00023052"/>
    </source>
</evidence>
<dbReference type="PANTHER" id="PTHR47514">
    <property type="entry name" value="TRANSKETOLASE N-TERMINAL SECTION-RELATED"/>
    <property type="match status" value="1"/>
</dbReference>
<evidence type="ECO:0000259" key="4">
    <source>
        <dbReference type="Pfam" id="PF00456"/>
    </source>
</evidence>
<dbReference type="CDD" id="cd02012">
    <property type="entry name" value="TPP_TK"/>
    <property type="match status" value="1"/>
</dbReference>
<keyword evidence="5" id="KW-0808">Transferase</keyword>
<proteinExistence type="inferred from homology"/>
<evidence type="ECO:0000256" key="1">
    <source>
        <dbReference type="ARBA" id="ARBA00001964"/>
    </source>
</evidence>
<dbReference type="GO" id="GO:0004802">
    <property type="term" value="F:transketolase activity"/>
    <property type="evidence" value="ECO:0007669"/>
    <property type="project" value="UniProtKB-EC"/>
</dbReference>
<dbReference type="Gene3D" id="3.40.50.970">
    <property type="match status" value="1"/>
</dbReference>
<name>A0A450U4Y4_9GAMM</name>
<dbReference type="InterPro" id="IPR005474">
    <property type="entry name" value="Transketolase_N"/>
</dbReference>
<evidence type="ECO:0000313" key="6">
    <source>
        <dbReference type="EMBL" id="VFK15399.1"/>
    </source>
</evidence>
<dbReference type="EC" id="2.2.1.1" evidence="5"/>
<dbReference type="AlphaFoldDB" id="A0A450U4Y4"/>
<dbReference type="SUPFAM" id="SSF52518">
    <property type="entry name" value="Thiamin diphosphate-binding fold (THDP-binding)"/>
    <property type="match status" value="1"/>
</dbReference>
<comment type="cofactor">
    <cofactor evidence="1">
        <name>thiamine diphosphate</name>
        <dbReference type="ChEBI" id="CHEBI:58937"/>
    </cofactor>
</comment>
<sequence length="289" mass="31719">MVKKDSTMDDESQALQKRIRDPHRLGKIACDLRKTILRMVHHAGSGHIGGSLSCIDILTCLYFGEMRHYPFRADWPARDRFVLSKGHAAPALYAILARSGYIASHDLLGLRRLESILQGHPDSRRCPGVEASSGSLGQGLSIAHGMALAIRDQATSPRVYVLIGDGELQEGQIWEAAMSAGHYRSHNLCALIDANGLQLDGAVRDVKNVEPISDKFTAFGWNALDIDGHDMEDILHALDTARNHGDGPTVIVARTVKGKGVSFFENDAKWHGKVPNDEQLRMALEELNS</sequence>
<dbReference type="Pfam" id="PF00456">
    <property type="entry name" value="Transketolase_N"/>
    <property type="match status" value="1"/>
</dbReference>
<dbReference type="EMBL" id="CAADFF010000001">
    <property type="protein sequence ID" value="VFJ86047.1"/>
    <property type="molecule type" value="Genomic_DNA"/>
</dbReference>